<keyword evidence="5" id="KW-0496">Mitochondrion</keyword>
<dbReference type="GO" id="GO:0016020">
    <property type="term" value="C:membrane"/>
    <property type="evidence" value="ECO:0007669"/>
    <property type="project" value="UniProtKB-SubCell"/>
</dbReference>
<reference evidence="7" key="1">
    <citation type="journal article" date="2023" name="Mol. Phylogenet. Evol.">
        <title>Genome-scale phylogeny and comparative genomics of the fungal order Sordariales.</title>
        <authorList>
            <person name="Hensen N."/>
            <person name="Bonometti L."/>
            <person name="Westerberg I."/>
            <person name="Brannstrom I.O."/>
            <person name="Guillou S."/>
            <person name="Cros-Aarteil S."/>
            <person name="Calhoun S."/>
            <person name="Haridas S."/>
            <person name="Kuo A."/>
            <person name="Mondo S."/>
            <person name="Pangilinan J."/>
            <person name="Riley R."/>
            <person name="LaButti K."/>
            <person name="Andreopoulos B."/>
            <person name="Lipzen A."/>
            <person name="Chen C."/>
            <person name="Yan M."/>
            <person name="Daum C."/>
            <person name="Ng V."/>
            <person name="Clum A."/>
            <person name="Steindorff A."/>
            <person name="Ohm R.A."/>
            <person name="Martin F."/>
            <person name="Silar P."/>
            <person name="Natvig D.O."/>
            <person name="Lalanne C."/>
            <person name="Gautier V."/>
            <person name="Ament-Velasquez S.L."/>
            <person name="Kruys A."/>
            <person name="Hutchinson M.I."/>
            <person name="Powell A.J."/>
            <person name="Barry K."/>
            <person name="Miller A.N."/>
            <person name="Grigoriev I.V."/>
            <person name="Debuchy R."/>
            <person name="Gladieux P."/>
            <person name="Hiltunen Thoren M."/>
            <person name="Johannesson H."/>
        </authorList>
    </citation>
    <scope>NUCLEOTIDE SEQUENCE</scope>
    <source>
        <strain evidence="7">PSN293</strain>
    </source>
</reference>
<evidence type="ECO:0000256" key="2">
    <source>
        <dbReference type="ARBA" id="ARBA00004240"/>
    </source>
</evidence>
<organism evidence="7 8">
    <name type="scientific">Rhypophila decipiens</name>
    <dbReference type="NCBI Taxonomy" id="261697"/>
    <lineage>
        <taxon>Eukaryota</taxon>
        <taxon>Fungi</taxon>
        <taxon>Dikarya</taxon>
        <taxon>Ascomycota</taxon>
        <taxon>Pezizomycotina</taxon>
        <taxon>Sordariomycetes</taxon>
        <taxon>Sordariomycetidae</taxon>
        <taxon>Sordariales</taxon>
        <taxon>Naviculisporaceae</taxon>
        <taxon>Rhypophila</taxon>
    </lineage>
</organism>
<dbReference type="GO" id="GO:0005783">
    <property type="term" value="C:endoplasmic reticulum"/>
    <property type="evidence" value="ECO:0007669"/>
    <property type="project" value="UniProtKB-SubCell"/>
</dbReference>
<evidence type="ECO:0000313" key="7">
    <source>
        <dbReference type="EMBL" id="KAK4206095.1"/>
    </source>
</evidence>
<evidence type="ECO:0000313" key="8">
    <source>
        <dbReference type="Proteomes" id="UP001301769"/>
    </source>
</evidence>
<keyword evidence="8" id="KW-1185">Reference proteome</keyword>
<accession>A0AAN7B2P0</accession>
<protein>
    <submittedName>
        <fullName evidence="7">Uncharacterized protein</fullName>
    </submittedName>
</protein>
<comment type="caution">
    <text evidence="7">The sequence shown here is derived from an EMBL/GenBank/DDBJ whole genome shotgun (WGS) entry which is preliminary data.</text>
</comment>
<name>A0AAN7B2P0_9PEZI</name>
<comment type="subcellular location">
    <subcellularLocation>
        <location evidence="2">Endoplasmic reticulum</location>
    </subcellularLocation>
    <subcellularLocation>
        <location evidence="3">Membrane</location>
    </subcellularLocation>
    <subcellularLocation>
        <location evidence="1">Mitochondrion</location>
    </subcellularLocation>
</comment>
<dbReference type="InterPro" id="IPR052374">
    <property type="entry name" value="SERAC1"/>
</dbReference>
<feature type="non-terminal residue" evidence="7">
    <location>
        <position position="110"/>
    </location>
</feature>
<evidence type="ECO:0000256" key="1">
    <source>
        <dbReference type="ARBA" id="ARBA00004173"/>
    </source>
</evidence>
<sequence>MAGTTRASLKSFFRGGATLHQELGFGLHPLVNPPDAEHPDVIDIVAIHGVNGHYSKTWTDERTGFNWIKQSIPEELPRARVMTFSYNSAVQFSKSNSDFFVFADQLLECL</sequence>
<dbReference type="EMBL" id="MU858513">
    <property type="protein sequence ID" value="KAK4206095.1"/>
    <property type="molecule type" value="Genomic_DNA"/>
</dbReference>
<dbReference type="PANTHER" id="PTHR48182">
    <property type="entry name" value="PROTEIN SERAC1"/>
    <property type="match status" value="1"/>
</dbReference>
<reference evidence="7" key="2">
    <citation type="submission" date="2023-05" db="EMBL/GenBank/DDBJ databases">
        <authorList>
            <consortium name="Lawrence Berkeley National Laboratory"/>
            <person name="Steindorff A."/>
            <person name="Hensen N."/>
            <person name="Bonometti L."/>
            <person name="Westerberg I."/>
            <person name="Brannstrom I.O."/>
            <person name="Guillou S."/>
            <person name="Cros-Aarteil S."/>
            <person name="Calhoun S."/>
            <person name="Haridas S."/>
            <person name="Kuo A."/>
            <person name="Mondo S."/>
            <person name="Pangilinan J."/>
            <person name="Riley R."/>
            <person name="Labutti K."/>
            <person name="Andreopoulos B."/>
            <person name="Lipzen A."/>
            <person name="Chen C."/>
            <person name="Yanf M."/>
            <person name="Daum C."/>
            <person name="Ng V."/>
            <person name="Clum A."/>
            <person name="Ohm R."/>
            <person name="Martin F."/>
            <person name="Silar P."/>
            <person name="Natvig D."/>
            <person name="Lalanne C."/>
            <person name="Gautier V."/>
            <person name="Ament-Velasquez S.L."/>
            <person name="Kruys A."/>
            <person name="Hutchinson M.I."/>
            <person name="Powell A.J."/>
            <person name="Barry K."/>
            <person name="Miller A.N."/>
            <person name="Grigoriev I.V."/>
            <person name="Debuchy R."/>
            <person name="Gladieux P."/>
            <person name="Thoren M.H."/>
            <person name="Johannesson H."/>
        </authorList>
    </citation>
    <scope>NUCLEOTIDE SEQUENCE</scope>
    <source>
        <strain evidence="7">PSN293</strain>
    </source>
</reference>
<evidence type="ECO:0000256" key="6">
    <source>
        <dbReference type="ARBA" id="ARBA00023136"/>
    </source>
</evidence>
<dbReference type="GO" id="GO:0005739">
    <property type="term" value="C:mitochondrion"/>
    <property type="evidence" value="ECO:0007669"/>
    <property type="project" value="UniProtKB-SubCell"/>
</dbReference>
<gene>
    <name evidence="7" type="ORF">QBC37DRAFT_301494</name>
</gene>
<evidence type="ECO:0000256" key="3">
    <source>
        <dbReference type="ARBA" id="ARBA00004370"/>
    </source>
</evidence>
<dbReference type="AlphaFoldDB" id="A0AAN7B2P0"/>
<evidence type="ECO:0000256" key="4">
    <source>
        <dbReference type="ARBA" id="ARBA00022824"/>
    </source>
</evidence>
<keyword evidence="6" id="KW-0472">Membrane</keyword>
<keyword evidence="4" id="KW-0256">Endoplasmic reticulum</keyword>
<proteinExistence type="predicted"/>
<dbReference type="PANTHER" id="PTHR48182:SF2">
    <property type="entry name" value="PROTEIN SERAC1"/>
    <property type="match status" value="1"/>
</dbReference>
<evidence type="ECO:0000256" key="5">
    <source>
        <dbReference type="ARBA" id="ARBA00023128"/>
    </source>
</evidence>
<dbReference type="Proteomes" id="UP001301769">
    <property type="component" value="Unassembled WGS sequence"/>
</dbReference>